<feature type="binding site" evidence="10">
    <location>
        <position position="746"/>
    </location>
    <ligand>
        <name>Mg(2+)</name>
        <dbReference type="ChEBI" id="CHEBI:18420"/>
    </ligand>
</feature>
<dbReference type="Gene3D" id="1.10.189.10">
    <property type="entry name" value="Pyruvate Phosphate Dikinase, domain 2"/>
    <property type="match status" value="1"/>
</dbReference>
<dbReference type="Gene3D" id="3.50.30.10">
    <property type="entry name" value="Phosphohistidine domain"/>
    <property type="match status" value="1"/>
</dbReference>
<dbReference type="InterPro" id="IPR002192">
    <property type="entry name" value="PPDK_AMP/ATP-bd"/>
</dbReference>
<dbReference type="Pfam" id="PF00391">
    <property type="entry name" value="PEP-utilizers"/>
    <property type="match status" value="1"/>
</dbReference>
<organism evidence="14">
    <name type="scientific">uncultured marine crenarchaeote HF4000_APKG8D22</name>
    <dbReference type="NCBI Taxonomy" id="455603"/>
    <lineage>
        <taxon>Archaea</taxon>
        <taxon>Nitrososphaerota</taxon>
        <taxon>Nitrososphaeria</taxon>
        <taxon>Nitrosopumilales</taxon>
        <taxon>environmental samples</taxon>
    </lineage>
</organism>
<dbReference type="PIRSF" id="PIRSF000853">
    <property type="entry name" value="PPDK"/>
    <property type="match status" value="1"/>
</dbReference>
<sequence length="876" mass="97040">MTQKYIYAFGDENTEGNAEMKNLLGGKGANLAEMATLGIQVPPGFTISTEACVYYFQHKNTLPQKLWDEILSRLKNLELVLGRKFGDTENPLLVAVRSGARVSMPGMMDTVLNLGLNDSTAKGLAKSTKNEWFALDTYRRFISMFGDVVLGIPGERFEAILAKKKLKRKIEFDTEFTLHELKALIKQFKALVMRSTQKEFPEDSIQQLRMTVEAVFNSWNTERARTYRRLNGIPHEWGTAVTVQSMVFGNMGDTSATGVAFTRNPATGEKKFYGEYMINAQGEDVVAGIRTPNPIEKLEQDMPEAYQALVKVYQKLENHYKDMQDLEFTIENKKLFLLQTRAGKRTAASAIKVAIDMVNEGLISKREALMRVPANQLDQIFHPMIDPKAKLKLLAKGLGASPGAAGGKIVFTPERAQELAEKKEKVILVRMETSPEDIHGMSVSQGILTARGGMTSHAAVVARAMGKPCVSGVSALQVNVKRKKCTLDGIQLKELDSITLDGTTGQVIKGAVPLTQPRLTNDFMRMMVWAGEVRSLRIRANADTPHDALMARDFGAQGIGLCRTEHMFFDEERIFLVRKMIIAGDGKTQEEALKKLLPIQRGDFTEIFKVMEGFPVTVRLLDPPLHEFLPNSSVEIKNLAEKMKVSPGALGKKIENMKEVNPMLGHRGCRLGITFPDIYRMQVRAIVEAACKLVKKGIKVFPEIMVPLVAHVNEFKVVRELILEVAEEVIQKTGVDLNYKIGTMIELPRAALTADEIAVEADFFSFGTNDLTQTAFGLSRDDSGSFLNEYLEKGLLTHDPFVTVDEDGLGQLICIAVEKGKKVKPNIHLGICGEHGGDPASIKFFNKIGLEYVSCSPYRVPTAILAAAQAVISEDS</sequence>
<dbReference type="InterPro" id="IPR023151">
    <property type="entry name" value="PEP_util_CS"/>
</dbReference>
<evidence type="ECO:0000256" key="3">
    <source>
        <dbReference type="ARBA" id="ARBA00011994"/>
    </source>
</evidence>
<feature type="binding site" evidence="10">
    <location>
        <position position="770"/>
    </location>
    <ligand>
        <name>Mg(2+)</name>
        <dbReference type="ChEBI" id="CHEBI:18420"/>
    </ligand>
</feature>
<dbReference type="Pfam" id="PF02896">
    <property type="entry name" value="PEP-utilizers_C"/>
    <property type="match status" value="1"/>
</dbReference>
<dbReference type="InterPro" id="IPR015813">
    <property type="entry name" value="Pyrv/PenolPyrv_kinase-like_dom"/>
</dbReference>
<dbReference type="PROSITE" id="PS00370">
    <property type="entry name" value="PEP_ENZYMES_PHOS_SITE"/>
    <property type="match status" value="1"/>
</dbReference>
<dbReference type="Gene3D" id="1.20.80.30">
    <property type="match status" value="1"/>
</dbReference>
<dbReference type="InterPro" id="IPR040442">
    <property type="entry name" value="Pyrv_kinase-like_dom_sf"/>
</dbReference>
<dbReference type="PROSITE" id="PS00742">
    <property type="entry name" value="PEP_ENZYMES_2"/>
    <property type="match status" value="1"/>
</dbReference>
<dbReference type="PANTHER" id="PTHR22931:SF9">
    <property type="entry name" value="PYRUVATE, PHOSPHATE DIKINASE 1, CHLOROPLASTIC"/>
    <property type="match status" value="1"/>
</dbReference>
<evidence type="ECO:0000313" key="14">
    <source>
        <dbReference type="EMBL" id="ABZ09544.1"/>
    </source>
</evidence>
<evidence type="ECO:0000256" key="4">
    <source>
        <dbReference type="ARBA" id="ARBA00022679"/>
    </source>
</evidence>
<accession>B3TAD5</accession>
<dbReference type="InterPro" id="IPR000121">
    <property type="entry name" value="PEP_util_C"/>
</dbReference>
<keyword evidence="4" id="KW-0808">Transferase</keyword>
<proteinExistence type="inferred from homology"/>
<dbReference type="InterPro" id="IPR018274">
    <property type="entry name" value="PEP_util_AS"/>
</dbReference>
<dbReference type="SUPFAM" id="SSF56059">
    <property type="entry name" value="Glutathione synthetase ATP-binding domain-like"/>
    <property type="match status" value="1"/>
</dbReference>
<keyword evidence="9 10" id="KW-0460">Magnesium</keyword>
<reference evidence="14" key="1">
    <citation type="journal article" date="2008" name="ISME J.">
        <title>Genomic patterns of recombination, clonal divergence and environment in marine microbial populations.</title>
        <authorList>
            <person name="Konstantinidis K.T."/>
            <person name="Delong E.F."/>
        </authorList>
    </citation>
    <scope>NUCLEOTIDE SEQUENCE</scope>
</reference>
<evidence type="ECO:0000259" key="11">
    <source>
        <dbReference type="Pfam" id="PF00391"/>
    </source>
</evidence>
<evidence type="ECO:0000256" key="1">
    <source>
        <dbReference type="ARBA" id="ARBA00001946"/>
    </source>
</evidence>
<dbReference type="NCBIfam" id="NF004531">
    <property type="entry name" value="PRK05878.1"/>
    <property type="match status" value="1"/>
</dbReference>
<dbReference type="PANTHER" id="PTHR22931">
    <property type="entry name" value="PHOSPHOENOLPYRUVATE DIKINASE-RELATED"/>
    <property type="match status" value="1"/>
</dbReference>
<dbReference type="SUPFAM" id="SSF52009">
    <property type="entry name" value="Phosphohistidine domain"/>
    <property type="match status" value="1"/>
</dbReference>
<feature type="domain" description="PEP-utilising enzyme mobile" evidence="11">
    <location>
        <begin position="423"/>
        <end position="505"/>
    </location>
</feature>
<evidence type="ECO:0000259" key="13">
    <source>
        <dbReference type="Pfam" id="PF02896"/>
    </source>
</evidence>
<comment type="cofactor">
    <cofactor evidence="1 10">
        <name>Mg(2+)</name>
        <dbReference type="ChEBI" id="CHEBI:18420"/>
    </cofactor>
</comment>
<evidence type="ECO:0000259" key="12">
    <source>
        <dbReference type="Pfam" id="PF01326"/>
    </source>
</evidence>
<protein>
    <recommendedName>
        <fullName evidence="3">pyruvate, phosphate dikinase</fullName>
        <ecNumber evidence="3">2.7.9.1</ecNumber>
    </recommendedName>
</protein>
<dbReference type="SUPFAM" id="SSF51621">
    <property type="entry name" value="Phosphoenolpyruvate/pyruvate domain"/>
    <property type="match status" value="1"/>
</dbReference>
<evidence type="ECO:0000256" key="8">
    <source>
        <dbReference type="ARBA" id="ARBA00022840"/>
    </source>
</evidence>
<dbReference type="GO" id="GO:0016301">
    <property type="term" value="F:kinase activity"/>
    <property type="evidence" value="ECO:0007669"/>
    <property type="project" value="UniProtKB-KW"/>
</dbReference>
<dbReference type="GO" id="GO:0005524">
    <property type="term" value="F:ATP binding"/>
    <property type="evidence" value="ECO:0007669"/>
    <property type="project" value="UniProtKB-KW"/>
</dbReference>
<dbReference type="InterPro" id="IPR010121">
    <property type="entry name" value="Pyruvate_phosphate_dikinase"/>
</dbReference>
<dbReference type="NCBIfam" id="TIGR01828">
    <property type="entry name" value="pyru_phos_dikin"/>
    <property type="match status" value="1"/>
</dbReference>
<dbReference type="AlphaFoldDB" id="B3TAD5"/>
<keyword evidence="7 14" id="KW-0418">Kinase</keyword>
<dbReference type="Pfam" id="PF01326">
    <property type="entry name" value="PPDK_N"/>
    <property type="match status" value="2"/>
</dbReference>
<dbReference type="InterPro" id="IPR013815">
    <property type="entry name" value="ATP_grasp_subdomain_1"/>
</dbReference>
<dbReference type="Gene3D" id="3.30.1490.20">
    <property type="entry name" value="ATP-grasp fold, A domain"/>
    <property type="match status" value="1"/>
</dbReference>
<dbReference type="EC" id="2.7.9.1" evidence="3"/>
<keyword evidence="5 10" id="KW-0479">Metal-binding</keyword>
<dbReference type="InterPro" id="IPR008279">
    <property type="entry name" value="PEP-util_enz_mobile_dom"/>
</dbReference>
<evidence type="ECO:0000256" key="10">
    <source>
        <dbReference type="PIRSR" id="PIRSR000853-3"/>
    </source>
</evidence>
<feature type="domain" description="Pyruvate phosphate dikinase AMP/ATP-binding" evidence="12">
    <location>
        <begin position="62"/>
        <end position="296"/>
    </location>
</feature>
<evidence type="ECO:0000256" key="6">
    <source>
        <dbReference type="ARBA" id="ARBA00022741"/>
    </source>
</evidence>
<evidence type="ECO:0000256" key="7">
    <source>
        <dbReference type="ARBA" id="ARBA00022777"/>
    </source>
</evidence>
<keyword evidence="8" id="KW-0067">ATP-binding</keyword>
<keyword evidence="6" id="KW-0547">Nucleotide-binding</keyword>
<dbReference type="GO" id="GO:0050242">
    <property type="term" value="F:pyruvate, phosphate dikinase activity"/>
    <property type="evidence" value="ECO:0007669"/>
    <property type="project" value="UniProtKB-EC"/>
</dbReference>
<dbReference type="Gene3D" id="3.30.470.20">
    <property type="entry name" value="ATP-grasp fold, B domain"/>
    <property type="match status" value="1"/>
</dbReference>
<feature type="domain" description="PEP-utilising enzyme C-terminal" evidence="13">
    <location>
        <begin position="522"/>
        <end position="869"/>
    </location>
</feature>
<evidence type="ECO:0000256" key="5">
    <source>
        <dbReference type="ARBA" id="ARBA00022723"/>
    </source>
</evidence>
<gene>
    <name evidence="14" type="ORF">ALOHA_HF4000APKG8D22ctg15g4</name>
</gene>
<comment type="similarity">
    <text evidence="2">Belongs to the PEP-utilizing enzyme family.</text>
</comment>
<feature type="domain" description="Pyruvate phosphate dikinase AMP/ATP-binding" evidence="12">
    <location>
        <begin position="306"/>
        <end position="358"/>
    </location>
</feature>
<dbReference type="Gene3D" id="3.20.20.60">
    <property type="entry name" value="Phosphoenolpyruvate-binding domains"/>
    <property type="match status" value="1"/>
</dbReference>
<evidence type="ECO:0000256" key="2">
    <source>
        <dbReference type="ARBA" id="ARBA00007837"/>
    </source>
</evidence>
<dbReference type="EMBL" id="EU016653">
    <property type="protein sequence ID" value="ABZ09544.1"/>
    <property type="molecule type" value="Genomic_DNA"/>
</dbReference>
<evidence type="ECO:0000256" key="9">
    <source>
        <dbReference type="ARBA" id="ARBA00022842"/>
    </source>
</evidence>
<dbReference type="GO" id="GO:0046872">
    <property type="term" value="F:metal ion binding"/>
    <property type="evidence" value="ECO:0007669"/>
    <property type="project" value="UniProtKB-KW"/>
</dbReference>
<dbReference type="InterPro" id="IPR036637">
    <property type="entry name" value="Phosphohistidine_dom_sf"/>
</dbReference>
<name>B3TAD5_9ARCH</name>
<keyword evidence="14" id="KW-0670">Pyruvate</keyword>